<dbReference type="RefSeq" id="XP_008473923.1">
    <property type="nucleotide sequence ID" value="XM_008475701.2"/>
</dbReference>
<dbReference type="FunFam" id="3.30.2010.10:FF:000003">
    <property type="entry name" value="CAAX prenyl protease"/>
    <property type="match status" value="1"/>
</dbReference>
<feature type="transmembrane region" description="Helical" evidence="11">
    <location>
        <begin position="402"/>
        <end position="421"/>
    </location>
</feature>
<feature type="compositionally biased region" description="Polar residues" evidence="10">
    <location>
        <begin position="97"/>
        <end position="119"/>
    </location>
</feature>
<feature type="binding site" evidence="9">
    <location>
        <position position="396"/>
    </location>
    <ligand>
        <name>Zn(2+)</name>
        <dbReference type="ChEBI" id="CHEBI:29105"/>
        <note>catalytic</note>
    </ligand>
</feature>
<keyword evidence="6" id="KW-0482">Metalloprotease</keyword>
<dbReference type="EC" id="3.4.24.84" evidence="1"/>
<feature type="binding site" evidence="9">
    <location>
        <position position="472"/>
    </location>
    <ligand>
        <name>Zn(2+)</name>
        <dbReference type="ChEBI" id="CHEBI:29105"/>
        <note>catalytic</note>
    </ligand>
</feature>
<dbReference type="InterPro" id="IPR032456">
    <property type="entry name" value="Peptidase_M48_N"/>
</dbReference>
<feature type="domain" description="Peptidase M48" evidence="12">
    <location>
        <begin position="295"/>
        <end position="528"/>
    </location>
</feature>
<evidence type="ECO:0000256" key="1">
    <source>
        <dbReference type="ARBA" id="ARBA00012336"/>
    </source>
</evidence>
<dbReference type="PaxDb" id="121845-A0A1S3D412"/>
<keyword evidence="11" id="KW-1133">Transmembrane helix</keyword>
<dbReference type="OMA" id="MELQYKT"/>
<evidence type="ECO:0000256" key="11">
    <source>
        <dbReference type="SAM" id="Phobius"/>
    </source>
</evidence>
<evidence type="ECO:0000256" key="4">
    <source>
        <dbReference type="ARBA" id="ARBA00022801"/>
    </source>
</evidence>
<accession>A0A1S3D412</accession>
<keyword evidence="11" id="KW-0812">Transmembrane</keyword>
<dbReference type="InterPro" id="IPR001915">
    <property type="entry name" value="Peptidase_M48"/>
</dbReference>
<evidence type="ECO:0000313" key="15">
    <source>
        <dbReference type="RefSeq" id="XP_008473923.1"/>
    </source>
</evidence>
<keyword evidence="5 9" id="KW-0862">Zinc</keyword>
<dbReference type="CDD" id="cd07343">
    <property type="entry name" value="M48A_Zmpste24p_like"/>
    <property type="match status" value="1"/>
</dbReference>
<evidence type="ECO:0000256" key="6">
    <source>
        <dbReference type="ARBA" id="ARBA00023049"/>
    </source>
</evidence>
<comment type="cofactor">
    <cofactor evidence="9">
        <name>Zn(2+)</name>
        <dbReference type="ChEBI" id="CHEBI:29105"/>
    </cofactor>
    <text evidence="9">Binds 1 zinc ion per subunit.</text>
</comment>
<keyword evidence="14" id="KW-1185">Reference proteome</keyword>
<evidence type="ECO:0000256" key="9">
    <source>
        <dbReference type="PIRSR" id="PIRSR627057-2"/>
    </source>
</evidence>
<feature type="region of interest" description="Disordered" evidence="10">
    <location>
        <begin position="89"/>
        <end position="137"/>
    </location>
</feature>
<evidence type="ECO:0000259" key="13">
    <source>
        <dbReference type="Pfam" id="PF16491"/>
    </source>
</evidence>
<evidence type="ECO:0000313" key="14">
    <source>
        <dbReference type="Proteomes" id="UP000079169"/>
    </source>
</evidence>
<keyword evidence="3 9" id="KW-0479">Metal-binding</keyword>
<reference evidence="15" key="1">
    <citation type="submission" date="2025-08" db="UniProtKB">
        <authorList>
            <consortium name="RefSeq"/>
        </authorList>
    </citation>
    <scope>IDENTIFICATION</scope>
</reference>
<comment type="catalytic activity">
    <reaction evidence="7">
        <text>Hydrolyzes the peptide bond -P2-(S-farnesyl or geranylgeranyl)C-P1'-P2'-P3'-COOH where P1' and P2' are amino acids with aliphatic side chains and P3' is any C-terminal residue.</text>
        <dbReference type="EC" id="3.4.24.84"/>
    </reaction>
</comment>
<dbReference type="Gene3D" id="3.30.2010.10">
    <property type="entry name" value="Metalloproteases ('zincins'), catalytic domain"/>
    <property type="match status" value="1"/>
</dbReference>
<feature type="domain" description="CAAX prenyl protease 1 N-terminal" evidence="13">
    <location>
        <begin position="224"/>
        <end position="291"/>
    </location>
</feature>
<evidence type="ECO:0000259" key="12">
    <source>
        <dbReference type="Pfam" id="PF01435"/>
    </source>
</evidence>
<gene>
    <name evidence="15" type="primary">LOC103510993</name>
</gene>
<feature type="active site" description="Proton donor" evidence="8">
    <location>
        <position position="476"/>
    </location>
</feature>
<evidence type="ECO:0000256" key="7">
    <source>
        <dbReference type="ARBA" id="ARBA00044456"/>
    </source>
</evidence>
<dbReference type="Pfam" id="PF16491">
    <property type="entry name" value="Peptidase_M48_N"/>
    <property type="match status" value="2"/>
</dbReference>
<dbReference type="GO" id="GO:0071586">
    <property type="term" value="P:CAAX-box protein processing"/>
    <property type="evidence" value="ECO:0007669"/>
    <property type="project" value="InterPro"/>
</dbReference>
<evidence type="ECO:0000256" key="8">
    <source>
        <dbReference type="PIRSR" id="PIRSR627057-1"/>
    </source>
</evidence>
<keyword evidence="11" id="KW-0472">Membrane</keyword>
<dbReference type="Proteomes" id="UP000079169">
    <property type="component" value="Unplaced"/>
</dbReference>
<dbReference type="STRING" id="121845.A0A1S3D412"/>
<dbReference type="GeneID" id="103510993"/>
<name>A0A1S3D412_DIACI</name>
<organism evidence="14 15">
    <name type="scientific">Diaphorina citri</name>
    <name type="common">Asian citrus psyllid</name>
    <dbReference type="NCBI Taxonomy" id="121845"/>
    <lineage>
        <taxon>Eukaryota</taxon>
        <taxon>Metazoa</taxon>
        <taxon>Ecdysozoa</taxon>
        <taxon>Arthropoda</taxon>
        <taxon>Hexapoda</taxon>
        <taxon>Insecta</taxon>
        <taxon>Pterygota</taxon>
        <taxon>Neoptera</taxon>
        <taxon>Paraneoptera</taxon>
        <taxon>Hemiptera</taxon>
        <taxon>Sternorrhyncha</taxon>
        <taxon>Psylloidea</taxon>
        <taxon>Psyllidae</taxon>
        <taxon>Diaphorininae</taxon>
        <taxon>Diaphorina</taxon>
    </lineage>
</organism>
<feature type="binding site" evidence="9">
    <location>
        <position position="392"/>
    </location>
    <ligand>
        <name>Zn(2+)</name>
        <dbReference type="ChEBI" id="CHEBI:29105"/>
        <note>catalytic</note>
    </ligand>
</feature>
<dbReference type="GO" id="GO:0004222">
    <property type="term" value="F:metalloendopeptidase activity"/>
    <property type="evidence" value="ECO:0007669"/>
    <property type="project" value="InterPro"/>
</dbReference>
<evidence type="ECO:0000256" key="2">
    <source>
        <dbReference type="ARBA" id="ARBA00022670"/>
    </source>
</evidence>
<feature type="domain" description="CAAX prenyl protease 1 N-terminal" evidence="13">
    <location>
        <begin position="31"/>
        <end position="80"/>
    </location>
</feature>
<feature type="transmembrane region" description="Helical" evidence="11">
    <location>
        <begin position="237"/>
        <end position="256"/>
    </location>
</feature>
<feature type="transmembrane region" description="Helical" evidence="11">
    <location>
        <begin position="6"/>
        <end position="27"/>
    </location>
</feature>
<proteinExistence type="predicted"/>
<sequence>MEFTLEFQIFYGIIGFSWIVFLFEFYLSIRQRRVYHETTIVPHQIAHGMDAESFEKSRRYSLDKNVFSMFKETVSNVMNTETAVNLAGSSFGARPETTGSLGARQETTANLGGRSETTNLGGGSTRRNSEAQVATKPKPLRQVQNKDLLAEKKTLELSLKHATMIYEHQLTILDTKYKDTIAMLEEKSAHRMAMKQEEFDVKVERWNDMELQYKTQILELSISQTYGFFVKDQIKSFIVSLILSIPLTGAVVYIIQVGGNMVFLYLWVFIILMSLFLMTIYPEFIAPLFDKYTPLPDGELKSRIEQLSASVKFPLKKLYVVEGSKRSEHSNAYFYGFFKNKRIVLFDTLLKDYVPLNADKKDKSGDSEPLISTEGANKKGCDTEEVLAVLAHELGHWKYNHVLKSMIVMQLNLLFMLYSFQYLFQYPPLYSAFGFYDSQPILLGLIIVLQYVFAPYNQLVQFLMTCMTRRFEFQADAFGKSLGKAIFLRKALLKINKDNLGFPVCDWMFSLYHNSHPPLLERLQALDKDD</sequence>
<dbReference type="PANTHER" id="PTHR10120">
    <property type="entry name" value="CAAX PRENYL PROTEASE 1"/>
    <property type="match status" value="1"/>
</dbReference>
<evidence type="ECO:0000256" key="5">
    <source>
        <dbReference type="ARBA" id="ARBA00022833"/>
    </source>
</evidence>
<keyword evidence="2 15" id="KW-0645">Protease</keyword>
<evidence type="ECO:0000256" key="10">
    <source>
        <dbReference type="SAM" id="MobiDB-lite"/>
    </source>
</evidence>
<feature type="transmembrane region" description="Helical" evidence="11">
    <location>
        <begin position="441"/>
        <end position="460"/>
    </location>
</feature>
<dbReference type="Pfam" id="PF01435">
    <property type="entry name" value="Peptidase_M48"/>
    <property type="match status" value="1"/>
</dbReference>
<evidence type="ECO:0000256" key="3">
    <source>
        <dbReference type="ARBA" id="ARBA00022723"/>
    </source>
</evidence>
<dbReference type="KEGG" id="dci:103510993"/>
<dbReference type="GO" id="GO:0046872">
    <property type="term" value="F:metal ion binding"/>
    <property type="evidence" value="ECO:0007669"/>
    <property type="project" value="UniProtKB-KW"/>
</dbReference>
<protein>
    <recommendedName>
        <fullName evidence="1">Ste24 endopeptidase</fullName>
        <ecNumber evidence="1">3.4.24.84</ecNumber>
    </recommendedName>
</protein>
<dbReference type="InterPro" id="IPR027057">
    <property type="entry name" value="CAXX_Prtase_1"/>
</dbReference>
<dbReference type="AlphaFoldDB" id="A0A1S3D412"/>
<keyword evidence="4" id="KW-0378">Hydrolase</keyword>
<feature type="active site" evidence="8">
    <location>
        <position position="393"/>
    </location>
</feature>
<feature type="transmembrane region" description="Helical" evidence="11">
    <location>
        <begin position="262"/>
        <end position="281"/>
    </location>
</feature>